<reference evidence="1" key="1">
    <citation type="submission" date="2014-12" db="EMBL/GenBank/DDBJ databases">
        <title>Insight into the proteome of Arion vulgaris.</title>
        <authorList>
            <person name="Aradska J."/>
            <person name="Bulat T."/>
            <person name="Smidak R."/>
            <person name="Sarate P."/>
            <person name="Gangsoo J."/>
            <person name="Sialana F."/>
            <person name="Bilban M."/>
            <person name="Lubec G."/>
        </authorList>
    </citation>
    <scope>NUCLEOTIDE SEQUENCE</scope>
    <source>
        <tissue evidence="1">Skin</tissue>
    </source>
</reference>
<sequence>MLLIYKFYSVRFYSDVSCDMTFYFQINLQFTRLHYNSLMIAMMSVQLRQYWMDAGGETQAEFCHWVVISQTPQRHI</sequence>
<dbReference type="EMBL" id="HACG01046866">
    <property type="protein sequence ID" value="CEK93731.1"/>
    <property type="molecule type" value="Transcribed_RNA"/>
</dbReference>
<dbReference type="AlphaFoldDB" id="A0A0B7BN00"/>
<name>A0A0B7BN00_9EUPU</name>
<organism evidence="1">
    <name type="scientific">Arion vulgaris</name>
    <dbReference type="NCBI Taxonomy" id="1028688"/>
    <lineage>
        <taxon>Eukaryota</taxon>
        <taxon>Metazoa</taxon>
        <taxon>Spiralia</taxon>
        <taxon>Lophotrochozoa</taxon>
        <taxon>Mollusca</taxon>
        <taxon>Gastropoda</taxon>
        <taxon>Heterobranchia</taxon>
        <taxon>Euthyneura</taxon>
        <taxon>Panpulmonata</taxon>
        <taxon>Eupulmonata</taxon>
        <taxon>Stylommatophora</taxon>
        <taxon>Helicina</taxon>
        <taxon>Arionoidea</taxon>
        <taxon>Arionidae</taxon>
        <taxon>Arion</taxon>
    </lineage>
</organism>
<gene>
    <name evidence="1" type="primary">ORF196997</name>
</gene>
<accession>A0A0B7BN00</accession>
<protein>
    <submittedName>
        <fullName evidence="1">Uncharacterized protein</fullName>
    </submittedName>
</protein>
<proteinExistence type="predicted"/>
<evidence type="ECO:0000313" key="1">
    <source>
        <dbReference type="EMBL" id="CEK93731.1"/>
    </source>
</evidence>